<protein>
    <recommendedName>
        <fullName evidence="3">Recombinase zinc beta ribbon domain-containing protein</fullName>
    </recommendedName>
</protein>
<dbReference type="AlphaFoldDB" id="A0A9E8NDS7"/>
<reference evidence="1" key="1">
    <citation type="submission" date="2022-11" db="EMBL/GenBank/DDBJ databases">
        <title>Dyadobacter pollutisoli sp. nov., isolated from plastic dumped soil.</title>
        <authorList>
            <person name="Kim J.M."/>
            <person name="Kim K.R."/>
            <person name="Lee J.K."/>
            <person name="Hao L."/>
            <person name="Jeon C.O."/>
        </authorList>
    </citation>
    <scope>NUCLEOTIDE SEQUENCE</scope>
    <source>
        <strain evidence="1">U1</strain>
    </source>
</reference>
<name>A0A9E8NDS7_9BACT</name>
<proteinExistence type="predicted"/>
<sequence>MLITDDLPLRGVLKCHCGLPLTGVASRGAGGSYYYYYKCKKSGHTNISAIKAHKQFEKVLELLSLPPKISEKVKKKSREMFDDKLKNSQLKLNQRKSELGESEKKLRNIEEKWINNQIAFETYSHWHKNLTDQIRALKIQIDMYGDKSKELSELFKSELDKLSHLKLIYLKATTIQKHELIKLVFDNRLYYEEGSYRTHFLTELLQHNTLKINNLYNNFFIKKGENDNVFSLGAPRSSPISSSTESMITCT</sequence>
<evidence type="ECO:0000313" key="2">
    <source>
        <dbReference type="Proteomes" id="UP001164653"/>
    </source>
</evidence>
<dbReference type="RefSeq" id="WP_244824036.1">
    <property type="nucleotide sequence ID" value="NZ_CP112998.1"/>
</dbReference>
<evidence type="ECO:0008006" key="3">
    <source>
        <dbReference type="Google" id="ProtNLM"/>
    </source>
</evidence>
<accession>A0A9E8NDS7</accession>
<keyword evidence="2" id="KW-1185">Reference proteome</keyword>
<dbReference type="Proteomes" id="UP001164653">
    <property type="component" value="Chromosome"/>
</dbReference>
<dbReference type="EMBL" id="CP112998">
    <property type="protein sequence ID" value="WAC13146.1"/>
    <property type="molecule type" value="Genomic_DNA"/>
</dbReference>
<organism evidence="1 2">
    <name type="scientific">Dyadobacter pollutisoli</name>
    <dbReference type="NCBI Taxonomy" id="2910158"/>
    <lineage>
        <taxon>Bacteria</taxon>
        <taxon>Pseudomonadati</taxon>
        <taxon>Bacteroidota</taxon>
        <taxon>Cytophagia</taxon>
        <taxon>Cytophagales</taxon>
        <taxon>Spirosomataceae</taxon>
        <taxon>Dyadobacter</taxon>
    </lineage>
</organism>
<gene>
    <name evidence="1" type="ORF">ON006_04110</name>
</gene>
<evidence type="ECO:0000313" key="1">
    <source>
        <dbReference type="EMBL" id="WAC13146.1"/>
    </source>
</evidence>
<dbReference type="KEGG" id="dpf:ON006_04110"/>